<evidence type="ECO:0000313" key="2">
    <source>
        <dbReference type="Proteomes" id="UP000009352"/>
    </source>
</evidence>
<evidence type="ECO:0000313" key="1">
    <source>
        <dbReference type="EMBL" id="EKS49791.1"/>
    </source>
</evidence>
<dbReference type="Proteomes" id="UP000009352">
    <property type="component" value="Unassembled WGS sequence"/>
</dbReference>
<protein>
    <submittedName>
        <fullName evidence="1">Alpha-galactosidase</fullName>
        <ecNumber evidence="1">3.2.1.22</ecNumber>
    </submittedName>
</protein>
<dbReference type="EC" id="3.2.1.22" evidence="1"/>
<reference evidence="1 2" key="1">
    <citation type="journal article" date="2013" name="Genome Announc.">
        <title>Draft Genome Sequence of Staphylococcus simulans UMC-CNS-990, Isolated from a Case of Chronic Bovine Mastitis.</title>
        <authorList>
            <person name="Calcutt M.J."/>
            <person name="Foecking M.F."/>
            <person name="Hsieh H.Y."/>
            <person name="Perry J."/>
            <person name="Stewart G.C."/>
            <person name="Middleton J.R."/>
        </authorList>
    </citation>
    <scope>NUCLEOTIDE SEQUENCE [LARGE SCALE GENOMIC DNA]</scope>
    <source>
        <strain evidence="1 2">LRHMDP3</strain>
    </source>
</reference>
<dbReference type="EMBL" id="AMQX01000012">
    <property type="protein sequence ID" value="EKS49791.1"/>
    <property type="molecule type" value="Genomic_DNA"/>
</dbReference>
<keyword evidence="1" id="KW-0326">Glycosidase</keyword>
<dbReference type="AntiFam" id="ANF00266">
    <property type="entry name" value="DNA repeat translations related to WP_020751851.1"/>
</dbReference>
<gene>
    <name evidence="1" type="ORF">LRHMDP3_2205</name>
</gene>
<dbReference type="AlphaFoldDB" id="A0AB33XSV4"/>
<keyword evidence="1" id="KW-0378">Hydrolase</keyword>
<name>A0AB33XSV4_LACRH</name>
<dbReference type="NCBIfam" id="NF040509">
    <property type="entry name" value="Lacto_palin_RPT"/>
    <property type="match status" value="1"/>
</dbReference>
<sequence>MWADGGAGGCGRRTLTITRSPAQGLACKELGRNGQKAAITPKATYTPAPNRAGSRSRYNAFASAGACV</sequence>
<accession>A0AB33XSV4</accession>
<proteinExistence type="predicted"/>
<organism evidence="1 2">
    <name type="scientific">Lacticaseibacillus rhamnosus LRHMDP3</name>
    <dbReference type="NCBI Taxonomy" id="1203259"/>
    <lineage>
        <taxon>Bacteria</taxon>
        <taxon>Bacillati</taxon>
        <taxon>Bacillota</taxon>
        <taxon>Bacilli</taxon>
        <taxon>Lactobacillales</taxon>
        <taxon>Lactobacillaceae</taxon>
        <taxon>Lacticaseibacillus</taxon>
    </lineage>
</organism>
<comment type="caution">
    <text evidence="1">The sequence shown here is derived from an EMBL/GenBank/DDBJ whole genome shotgun (WGS) entry which is preliminary data.</text>
</comment>
<dbReference type="GO" id="GO:0004557">
    <property type="term" value="F:alpha-galactosidase activity"/>
    <property type="evidence" value="ECO:0007669"/>
    <property type="project" value="UniProtKB-EC"/>
</dbReference>